<sequence>MTNDSLLKNSPKTMEDTKSVVLCLIHNENESRNKVIRPSLEKLFIVLSMNFNIQVTEVSYQHQILPHNLTLCIIRDLMYQVLDHQWCRYRSIKLPTFVYHIKRLILLLIKYLGNKHNVRERYQKNSAIETIVTDKHIRGWDFFLQSGCDFLIMFEDDAVFNEGSFQKIKLSLENAAKVPKDSYLYIDLAGGCSISDLKISHLALERKDGITTYRKPVTNTACAYILNRTIVEEFKRILIRHPIYRLIGIDWMMNKLLIESQSKHSTFCFHFEPPALNHGSVTGEFVAWER</sequence>
<name>A0A369KU92_9BACT</name>
<dbReference type="EMBL" id="QOVW01000092">
    <property type="protein sequence ID" value="RDB35284.1"/>
    <property type="molecule type" value="Genomic_DNA"/>
</dbReference>
<proteinExistence type="predicted"/>
<protein>
    <recommendedName>
        <fullName evidence="3">Glycosyltransferase family 25 protein</fullName>
    </recommendedName>
</protein>
<dbReference type="Proteomes" id="UP000253934">
    <property type="component" value="Unassembled WGS sequence"/>
</dbReference>
<reference evidence="1" key="1">
    <citation type="submission" date="2018-04" db="EMBL/GenBank/DDBJ databases">
        <title>Draft genome sequence of the Candidatus Spirobacillus cienkowskii, a pathogen of freshwater Daphnia species, reconstructed from hemolymph metagenomic reads.</title>
        <authorList>
            <person name="Bresciani L."/>
            <person name="Lemos L.N."/>
            <person name="Wale N."/>
            <person name="Lin J.Y."/>
            <person name="Fernandes G.R."/>
            <person name="Duffy M.A."/>
            <person name="Rodrigues J.M."/>
        </authorList>
    </citation>
    <scope>NUCLEOTIDE SEQUENCE [LARGE SCALE GENOMIC DNA]</scope>
    <source>
        <strain evidence="1">Binning01</strain>
    </source>
</reference>
<accession>A0A369KU92</accession>
<comment type="caution">
    <text evidence="1">The sequence shown here is derived from an EMBL/GenBank/DDBJ whole genome shotgun (WGS) entry which is preliminary data.</text>
</comment>
<evidence type="ECO:0000313" key="2">
    <source>
        <dbReference type="Proteomes" id="UP000253934"/>
    </source>
</evidence>
<dbReference type="AlphaFoldDB" id="A0A369KU92"/>
<organism evidence="1 2">
    <name type="scientific">Spirobacillus cienkowskii</name>
    <dbReference type="NCBI Taxonomy" id="495820"/>
    <lineage>
        <taxon>Bacteria</taxon>
        <taxon>Pseudomonadati</taxon>
        <taxon>Bdellovibrionota</taxon>
        <taxon>Oligoflexia</taxon>
        <taxon>Silvanigrellales</taxon>
        <taxon>Spirobacillus</taxon>
    </lineage>
</organism>
<gene>
    <name evidence="1" type="ORF">DCC88_11020</name>
</gene>
<evidence type="ECO:0000313" key="1">
    <source>
        <dbReference type="EMBL" id="RDB35284.1"/>
    </source>
</evidence>
<evidence type="ECO:0008006" key="3">
    <source>
        <dbReference type="Google" id="ProtNLM"/>
    </source>
</evidence>
<keyword evidence="2" id="KW-1185">Reference proteome</keyword>